<dbReference type="EMBL" id="VDCH01000002">
    <property type="protein sequence ID" value="TNJ40003.1"/>
    <property type="molecule type" value="Genomic_DNA"/>
</dbReference>
<dbReference type="Gene3D" id="1.10.8.60">
    <property type="match status" value="1"/>
</dbReference>
<comment type="caution">
    <text evidence="11">The sequence shown here is derived from an EMBL/GenBank/DDBJ whole genome shotgun (WGS) entry which is preliminary data.</text>
</comment>
<protein>
    <recommendedName>
        <fullName evidence="2">DNA polymerase III subunit delta</fullName>
        <ecNumber evidence="1">2.7.7.7</ecNumber>
    </recommendedName>
</protein>
<dbReference type="InterPro" id="IPR005790">
    <property type="entry name" value="DNA_polIII_delta"/>
</dbReference>
<reference evidence="11 12" key="1">
    <citation type="submission" date="2019-05" db="EMBL/GenBank/DDBJ databases">
        <title>Draft Whole-Genome sequence of the green sulfur bacterium Chlorobaculum thiosulfatiphilum DSM 249.</title>
        <authorList>
            <person name="Meyer T.E."/>
            <person name="Kyndt J.A."/>
        </authorList>
    </citation>
    <scope>NUCLEOTIDE SEQUENCE [LARGE SCALE GENOMIC DNA]</scope>
    <source>
        <strain evidence="11 12">DSM 249</strain>
    </source>
</reference>
<evidence type="ECO:0000256" key="6">
    <source>
        <dbReference type="ARBA" id="ARBA00022932"/>
    </source>
</evidence>
<dbReference type="InterPro" id="IPR010372">
    <property type="entry name" value="DNA_pol3_delta_N"/>
</dbReference>
<dbReference type="NCBIfam" id="TIGR01128">
    <property type="entry name" value="holA"/>
    <property type="match status" value="1"/>
</dbReference>
<evidence type="ECO:0000313" key="12">
    <source>
        <dbReference type="Proteomes" id="UP000308271"/>
    </source>
</evidence>
<comment type="similarity">
    <text evidence="7">Belongs to the DNA polymerase HolA subunit family.</text>
</comment>
<dbReference type="PANTHER" id="PTHR34388">
    <property type="entry name" value="DNA POLYMERASE III SUBUNIT DELTA"/>
    <property type="match status" value="1"/>
</dbReference>
<dbReference type="GO" id="GO:0003887">
    <property type="term" value="F:DNA-directed DNA polymerase activity"/>
    <property type="evidence" value="ECO:0007669"/>
    <property type="project" value="UniProtKB-KW"/>
</dbReference>
<dbReference type="InterPro" id="IPR048466">
    <property type="entry name" value="DNA_pol3_delta-like_C"/>
</dbReference>
<dbReference type="RefSeq" id="WP_139455949.1">
    <property type="nucleotide sequence ID" value="NZ_VDCH01000002.1"/>
</dbReference>
<dbReference type="GO" id="GO:0009360">
    <property type="term" value="C:DNA polymerase III complex"/>
    <property type="evidence" value="ECO:0007669"/>
    <property type="project" value="InterPro"/>
</dbReference>
<dbReference type="GO" id="GO:0006261">
    <property type="term" value="P:DNA-templated DNA replication"/>
    <property type="evidence" value="ECO:0007669"/>
    <property type="project" value="TreeGrafter"/>
</dbReference>
<evidence type="ECO:0000256" key="8">
    <source>
        <dbReference type="ARBA" id="ARBA00049244"/>
    </source>
</evidence>
<dbReference type="PANTHER" id="PTHR34388:SF1">
    <property type="entry name" value="DNA POLYMERASE III SUBUNIT DELTA"/>
    <property type="match status" value="1"/>
</dbReference>
<evidence type="ECO:0000259" key="10">
    <source>
        <dbReference type="Pfam" id="PF21694"/>
    </source>
</evidence>
<dbReference type="SUPFAM" id="SSF52540">
    <property type="entry name" value="P-loop containing nucleoside triphosphate hydrolases"/>
    <property type="match status" value="1"/>
</dbReference>
<feature type="domain" description="DNA polymerase III delta subunit-like C-terminal" evidence="10">
    <location>
        <begin position="219"/>
        <end position="326"/>
    </location>
</feature>
<evidence type="ECO:0000259" key="9">
    <source>
        <dbReference type="Pfam" id="PF06144"/>
    </source>
</evidence>
<dbReference type="Gene3D" id="1.20.272.10">
    <property type="match status" value="1"/>
</dbReference>
<keyword evidence="6" id="KW-0239">DNA-directed DNA polymerase</keyword>
<dbReference type="OrthoDB" id="1172326at2"/>
<keyword evidence="3 11" id="KW-0808">Transferase</keyword>
<keyword evidence="5" id="KW-0235">DNA replication</keyword>
<dbReference type="EC" id="2.7.7.7" evidence="1"/>
<dbReference type="InterPro" id="IPR008921">
    <property type="entry name" value="DNA_pol3_clamp-load_cplx_C"/>
</dbReference>
<dbReference type="Pfam" id="PF06144">
    <property type="entry name" value="DNA_pol3_delta"/>
    <property type="match status" value="1"/>
</dbReference>
<dbReference type="Gene3D" id="3.40.50.300">
    <property type="entry name" value="P-loop containing nucleotide triphosphate hydrolases"/>
    <property type="match status" value="1"/>
</dbReference>
<dbReference type="AlphaFoldDB" id="A0A5C4S8X4"/>
<evidence type="ECO:0000256" key="7">
    <source>
        <dbReference type="ARBA" id="ARBA00034754"/>
    </source>
</evidence>
<dbReference type="GO" id="GO:0003677">
    <property type="term" value="F:DNA binding"/>
    <property type="evidence" value="ECO:0007669"/>
    <property type="project" value="InterPro"/>
</dbReference>
<feature type="domain" description="DNA polymerase III delta N-terminal" evidence="9">
    <location>
        <begin position="17"/>
        <end position="137"/>
    </location>
</feature>
<dbReference type="InterPro" id="IPR027417">
    <property type="entry name" value="P-loop_NTPase"/>
</dbReference>
<organism evidence="11 12">
    <name type="scientific">Chlorobaculum thiosulfatiphilum</name>
    <name type="common">Chlorobium limicola f.sp. thiosulfatophilum</name>
    <dbReference type="NCBI Taxonomy" id="115852"/>
    <lineage>
        <taxon>Bacteria</taxon>
        <taxon>Pseudomonadati</taxon>
        <taxon>Chlorobiota</taxon>
        <taxon>Chlorobiia</taxon>
        <taxon>Chlorobiales</taxon>
        <taxon>Chlorobiaceae</taxon>
        <taxon>Chlorobaculum</taxon>
    </lineage>
</organism>
<sequence length="347" mass="39252">MAELKKQIASGKIAPVYFFQGPESWLKEEIEAQLKAAIFPSENEAALNTLLLYGPDVTLGQIVSAASEYPMFTEKKMIVVRQFDKLKKVTGKEQAQQQDESLLRYLADPPSFSVLVLDADEVEKKELEKAPYKHLKQFRHDFGAIKNADVFAAERAKEAGWEFDPDALKTFSAYIEPSSRLICQEIEKLTLFASSGKRADRRITLDDVCDCVGISRKYNVFELEKALVAKNLRQCSGVALMIMEQEGQKEGLMNIVRYLTTFFLRIWKLQTPGARQLSLQETAALLGMYGRQEYFAKNYLGYARQFSAAETEKAIRALRNADAALKGIIPSPDDKFTLLKLMQQLFS</sequence>
<gene>
    <name evidence="11" type="primary">holA</name>
    <name evidence="11" type="ORF">FGF66_01515</name>
</gene>
<name>A0A5C4S8X4_CHLTI</name>
<proteinExistence type="inferred from homology"/>
<dbReference type="Proteomes" id="UP000308271">
    <property type="component" value="Unassembled WGS sequence"/>
</dbReference>
<keyword evidence="4 11" id="KW-0548">Nucleotidyltransferase</keyword>
<evidence type="ECO:0000256" key="2">
    <source>
        <dbReference type="ARBA" id="ARBA00017703"/>
    </source>
</evidence>
<keyword evidence="12" id="KW-1185">Reference proteome</keyword>
<evidence type="ECO:0000256" key="1">
    <source>
        <dbReference type="ARBA" id="ARBA00012417"/>
    </source>
</evidence>
<evidence type="ECO:0000313" key="11">
    <source>
        <dbReference type="EMBL" id="TNJ40003.1"/>
    </source>
</evidence>
<dbReference type="Pfam" id="PF21694">
    <property type="entry name" value="DNA_pol3_delta_C"/>
    <property type="match status" value="1"/>
</dbReference>
<accession>A0A5C4S8X4</accession>
<evidence type="ECO:0000256" key="4">
    <source>
        <dbReference type="ARBA" id="ARBA00022695"/>
    </source>
</evidence>
<evidence type="ECO:0000256" key="5">
    <source>
        <dbReference type="ARBA" id="ARBA00022705"/>
    </source>
</evidence>
<dbReference type="SUPFAM" id="SSF48019">
    <property type="entry name" value="post-AAA+ oligomerization domain-like"/>
    <property type="match status" value="1"/>
</dbReference>
<comment type="catalytic activity">
    <reaction evidence="8">
        <text>DNA(n) + a 2'-deoxyribonucleoside 5'-triphosphate = DNA(n+1) + diphosphate</text>
        <dbReference type="Rhea" id="RHEA:22508"/>
        <dbReference type="Rhea" id="RHEA-COMP:17339"/>
        <dbReference type="Rhea" id="RHEA-COMP:17340"/>
        <dbReference type="ChEBI" id="CHEBI:33019"/>
        <dbReference type="ChEBI" id="CHEBI:61560"/>
        <dbReference type="ChEBI" id="CHEBI:173112"/>
        <dbReference type="EC" id="2.7.7.7"/>
    </reaction>
</comment>
<evidence type="ECO:0000256" key="3">
    <source>
        <dbReference type="ARBA" id="ARBA00022679"/>
    </source>
</evidence>